<evidence type="ECO:0000259" key="2">
    <source>
        <dbReference type="Pfam" id="PF00248"/>
    </source>
</evidence>
<proteinExistence type="predicted"/>
<dbReference type="GO" id="GO:0016491">
    <property type="term" value="F:oxidoreductase activity"/>
    <property type="evidence" value="ECO:0007669"/>
    <property type="project" value="UniProtKB-KW"/>
</dbReference>
<keyword evidence="1" id="KW-0560">Oxidoreductase</keyword>
<dbReference type="Gene3D" id="3.20.20.100">
    <property type="entry name" value="NADP-dependent oxidoreductase domain"/>
    <property type="match status" value="1"/>
</dbReference>
<feature type="domain" description="NADP-dependent oxidoreductase" evidence="2">
    <location>
        <begin position="12"/>
        <end position="308"/>
    </location>
</feature>
<dbReference type="AlphaFoldDB" id="A0AAN6N5R3"/>
<protein>
    <submittedName>
        <fullName evidence="3">NADP-dependent oxidoreductase domain-containing protein</fullName>
    </submittedName>
</protein>
<accession>A0AAN6N5R3</accession>
<dbReference type="Proteomes" id="UP001303473">
    <property type="component" value="Unassembled WGS sequence"/>
</dbReference>
<organism evidence="3 4">
    <name type="scientific">Diplogelasinospora grovesii</name>
    <dbReference type="NCBI Taxonomy" id="303347"/>
    <lineage>
        <taxon>Eukaryota</taxon>
        <taxon>Fungi</taxon>
        <taxon>Dikarya</taxon>
        <taxon>Ascomycota</taxon>
        <taxon>Pezizomycotina</taxon>
        <taxon>Sordariomycetes</taxon>
        <taxon>Sordariomycetidae</taxon>
        <taxon>Sordariales</taxon>
        <taxon>Diplogelasinosporaceae</taxon>
        <taxon>Diplogelasinospora</taxon>
    </lineage>
</organism>
<dbReference type="CDD" id="cd19077">
    <property type="entry name" value="AKR_AKR8A1-2"/>
    <property type="match status" value="1"/>
</dbReference>
<dbReference type="GO" id="GO:0005737">
    <property type="term" value="C:cytoplasm"/>
    <property type="evidence" value="ECO:0007669"/>
    <property type="project" value="TreeGrafter"/>
</dbReference>
<evidence type="ECO:0000313" key="4">
    <source>
        <dbReference type="Proteomes" id="UP001303473"/>
    </source>
</evidence>
<evidence type="ECO:0000313" key="3">
    <source>
        <dbReference type="EMBL" id="KAK3937887.1"/>
    </source>
</evidence>
<dbReference type="PANTHER" id="PTHR43625:SF78">
    <property type="entry name" value="PYRIDOXAL REDUCTASE-RELATED"/>
    <property type="match status" value="1"/>
</dbReference>
<evidence type="ECO:0000256" key="1">
    <source>
        <dbReference type="ARBA" id="ARBA00023002"/>
    </source>
</evidence>
<dbReference type="InterPro" id="IPR050791">
    <property type="entry name" value="Aldo-Keto_reductase"/>
</dbReference>
<comment type="caution">
    <text evidence="3">The sequence shown here is derived from an EMBL/GenBank/DDBJ whole genome shotgun (WGS) entry which is preliminary data.</text>
</comment>
<sequence length="327" mass="36281">MPQLVGKEVGQIGFGLMGLTWRHKPCSQEQAFETMRAALKNGNNFWNGGEFYGPPSYNSLVLLERYFEKYPENADKVVLSIKGGVNLKTFKPDGTPEGTRRSIDDCMAQLKGRKRIDLFEFARRDQTVAMETTFGTMDKEYIETGKIGGVSLSEVRAETIHEAVKHTKVHAVEVELSLFSTEVLENGVAAACAQYGIPLVAYSPIGRGMLTGQIKKMEDLPEEIKAFPRFQPGNFEINLQLVHQVEEMAKKKGCTPAQLAINWTIALSKRPGMPTIIPIPGATTAERVEENSKLIDITDEEMAEIDATLAKFTTAGDRYPDYVPVNT</sequence>
<name>A0AAN6N5R3_9PEZI</name>
<reference evidence="4" key="1">
    <citation type="journal article" date="2023" name="Mol. Phylogenet. Evol.">
        <title>Genome-scale phylogeny and comparative genomics of the fungal order Sordariales.</title>
        <authorList>
            <person name="Hensen N."/>
            <person name="Bonometti L."/>
            <person name="Westerberg I."/>
            <person name="Brannstrom I.O."/>
            <person name="Guillou S."/>
            <person name="Cros-Aarteil S."/>
            <person name="Calhoun S."/>
            <person name="Haridas S."/>
            <person name="Kuo A."/>
            <person name="Mondo S."/>
            <person name="Pangilinan J."/>
            <person name="Riley R."/>
            <person name="LaButti K."/>
            <person name="Andreopoulos B."/>
            <person name="Lipzen A."/>
            <person name="Chen C."/>
            <person name="Yan M."/>
            <person name="Daum C."/>
            <person name="Ng V."/>
            <person name="Clum A."/>
            <person name="Steindorff A."/>
            <person name="Ohm R.A."/>
            <person name="Martin F."/>
            <person name="Silar P."/>
            <person name="Natvig D.O."/>
            <person name="Lalanne C."/>
            <person name="Gautier V."/>
            <person name="Ament-Velasquez S.L."/>
            <person name="Kruys A."/>
            <person name="Hutchinson M.I."/>
            <person name="Powell A.J."/>
            <person name="Barry K."/>
            <person name="Miller A.N."/>
            <person name="Grigoriev I.V."/>
            <person name="Debuchy R."/>
            <person name="Gladieux P."/>
            <person name="Hiltunen Thoren M."/>
            <person name="Johannesson H."/>
        </authorList>
    </citation>
    <scope>NUCLEOTIDE SEQUENCE [LARGE SCALE GENOMIC DNA]</scope>
    <source>
        <strain evidence="4">CBS 340.73</strain>
    </source>
</reference>
<keyword evidence="4" id="KW-1185">Reference proteome</keyword>
<gene>
    <name evidence="3" type="ORF">QBC46DRAFT_391364</name>
</gene>
<dbReference type="EMBL" id="MU853842">
    <property type="protein sequence ID" value="KAK3937887.1"/>
    <property type="molecule type" value="Genomic_DNA"/>
</dbReference>
<dbReference type="InterPro" id="IPR023210">
    <property type="entry name" value="NADP_OxRdtase_dom"/>
</dbReference>
<dbReference type="SUPFAM" id="SSF51430">
    <property type="entry name" value="NAD(P)-linked oxidoreductase"/>
    <property type="match status" value="1"/>
</dbReference>
<dbReference type="Pfam" id="PF00248">
    <property type="entry name" value="Aldo_ket_red"/>
    <property type="match status" value="1"/>
</dbReference>
<dbReference type="InterPro" id="IPR036812">
    <property type="entry name" value="NAD(P)_OxRdtase_dom_sf"/>
</dbReference>
<dbReference type="PANTHER" id="PTHR43625">
    <property type="entry name" value="AFLATOXIN B1 ALDEHYDE REDUCTASE"/>
    <property type="match status" value="1"/>
</dbReference>